<name>A0ABQ8LFX5_LABRO</name>
<organism evidence="4 5">
    <name type="scientific">Labeo rohita</name>
    <name type="common">Indian major carp</name>
    <name type="synonym">Cyprinus rohita</name>
    <dbReference type="NCBI Taxonomy" id="84645"/>
    <lineage>
        <taxon>Eukaryota</taxon>
        <taxon>Metazoa</taxon>
        <taxon>Chordata</taxon>
        <taxon>Craniata</taxon>
        <taxon>Vertebrata</taxon>
        <taxon>Euteleostomi</taxon>
        <taxon>Actinopterygii</taxon>
        <taxon>Neopterygii</taxon>
        <taxon>Teleostei</taxon>
        <taxon>Ostariophysi</taxon>
        <taxon>Cypriniformes</taxon>
        <taxon>Cyprinidae</taxon>
        <taxon>Labeoninae</taxon>
        <taxon>Labeonini</taxon>
        <taxon>Labeo</taxon>
    </lineage>
</organism>
<evidence type="ECO:0000259" key="3">
    <source>
        <dbReference type="PROSITE" id="PS50228"/>
    </source>
</evidence>
<sequence>MLICEGGSAFLSCGVGYITVVEANYGRTDSVTCTSGRPANQISNTHCFQESSLSTMTTRCNGRNSCLVSAANSVFPDPCTGTYKYLNLTYDCLPARRSATCENTQSVIVCGPHVHSILTGSVQLQYTNYCFEICCFCVSKATGVIFVDHANYGRRDLVTRPNKLATTPHCYSPQTRSMCSRCDGRKSCQLHASSSLYTDPCRGVHKYLEVTFNCA</sequence>
<dbReference type="InterPro" id="IPR043159">
    <property type="entry name" value="Lectin_gal-bd_sf"/>
</dbReference>
<gene>
    <name evidence="4" type="ORF">H4Q32_015576</name>
</gene>
<dbReference type="PANTHER" id="PTHR46780">
    <property type="entry name" value="PROTEIN EVA-1"/>
    <property type="match status" value="1"/>
</dbReference>
<dbReference type="EMBL" id="JACTAM010000023">
    <property type="protein sequence ID" value="KAI2649599.1"/>
    <property type="molecule type" value="Genomic_DNA"/>
</dbReference>
<keyword evidence="1" id="KW-0430">Lectin</keyword>
<dbReference type="InterPro" id="IPR000922">
    <property type="entry name" value="Lectin_gal-bd_dom"/>
</dbReference>
<evidence type="ECO:0000256" key="2">
    <source>
        <dbReference type="ARBA" id="ARBA00022737"/>
    </source>
</evidence>
<accession>A0ABQ8LFX5</accession>
<evidence type="ECO:0000313" key="5">
    <source>
        <dbReference type="Proteomes" id="UP000830375"/>
    </source>
</evidence>
<dbReference type="PROSITE" id="PS50228">
    <property type="entry name" value="SUEL_LECTIN"/>
    <property type="match status" value="2"/>
</dbReference>
<feature type="domain" description="SUEL-type lectin" evidence="3">
    <location>
        <begin position="137"/>
        <end position="215"/>
    </location>
</feature>
<feature type="domain" description="SUEL-type lectin" evidence="3">
    <location>
        <begin position="3"/>
        <end position="93"/>
    </location>
</feature>
<protein>
    <submittedName>
        <fullName evidence="4">L-rhamnose-binding lectin CSL3</fullName>
    </submittedName>
</protein>
<dbReference type="Pfam" id="PF02140">
    <property type="entry name" value="SUEL_Lectin"/>
    <property type="match status" value="2"/>
</dbReference>
<dbReference type="Proteomes" id="UP000830375">
    <property type="component" value="Unassembled WGS sequence"/>
</dbReference>
<dbReference type="CDD" id="cd22836">
    <property type="entry name" value="Gal_Rha_Lectin_RBL_rpt2"/>
    <property type="match status" value="1"/>
</dbReference>
<keyword evidence="2" id="KW-0677">Repeat</keyword>
<evidence type="ECO:0000313" key="4">
    <source>
        <dbReference type="EMBL" id="KAI2649599.1"/>
    </source>
</evidence>
<evidence type="ECO:0000256" key="1">
    <source>
        <dbReference type="ARBA" id="ARBA00022734"/>
    </source>
</evidence>
<keyword evidence="5" id="KW-1185">Reference proteome</keyword>
<comment type="caution">
    <text evidence="4">The sequence shown here is derived from an EMBL/GenBank/DDBJ whole genome shotgun (WGS) entry which is preliminary data.</text>
</comment>
<reference evidence="4 5" key="1">
    <citation type="submission" date="2022-01" db="EMBL/GenBank/DDBJ databases">
        <title>A high-quality chromosome-level genome assembly of rohu carp, Labeo rohita.</title>
        <authorList>
            <person name="Arick M.A. II"/>
            <person name="Hsu C.-Y."/>
            <person name="Magbanua Z."/>
            <person name="Pechanova O."/>
            <person name="Grover C."/>
            <person name="Miller E."/>
            <person name="Thrash A."/>
            <person name="Ezzel L."/>
            <person name="Alam S."/>
            <person name="Benzie J."/>
            <person name="Hamilton M."/>
            <person name="Karsi A."/>
            <person name="Lawrence M.L."/>
            <person name="Peterson D.G."/>
        </authorList>
    </citation>
    <scope>NUCLEOTIDE SEQUENCE [LARGE SCALE GENOMIC DNA]</scope>
    <source>
        <strain evidence="5">BAU-BD-2019</strain>
        <tissue evidence="4">Blood</tissue>
    </source>
</reference>
<dbReference type="Gene3D" id="2.60.120.740">
    <property type="match status" value="2"/>
</dbReference>
<proteinExistence type="predicted"/>